<dbReference type="InterPro" id="IPR037523">
    <property type="entry name" value="VOC_core"/>
</dbReference>
<dbReference type="InterPro" id="IPR004360">
    <property type="entry name" value="Glyas_Fos-R_dOase_dom"/>
</dbReference>
<sequence>MSVLSQSAFLPRTFQRATHLAARARSLAPASRRMAATASADWAQEDKRRLLHAVYRVGDLNKTIEVYQKAFGLKLLRSRDVPDEKYSNAFLGYGPEEDHFAFELTYNYGKDSYDIGEGFGHFAIATNDVYKLSKDIKKAGGNITREPGPVKGGTTHIAFAKDPTGYQFELIQREGKIPEPLAQIMLRVGDLDRSIDFYTRVLGLKLIRKRDNPEYKYTLAFLGYKGDESAETVFELTYNWGRDSYTKGDAYAQVAISTEDVYKTGDQIKAAGVSLLKEPGPLPGLGTKILSLTDPDGYKIVFVDTADFLKELEK</sequence>
<keyword evidence="4 8" id="KW-0479">Metal-binding</keyword>
<dbReference type="EMBL" id="GDKF01005351">
    <property type="protein sequence ID" value="JAT73271.1"/>
    <property type="molecule type" value="Transcribed_RNA"/>
</dbReference>
<dbReference type="InterPro" id="IPR029068">
    <property type="entry name" value="Glyas_Bleomycin-R_OHBP_Dase"/>
</dbReference>
<accession>A0A1D2A2H6</accession>
<evidence type="ECO:0000256" key="3">
    <source>
        <dbReference type="ARBA" id="ARBA00012081"/>
    </source>
</evidence>
<feature type="domain" description="VOC" evidence="9">
    <location>
        <begin position="180"/>
        <end position="305"/>
    </location>
</feature>
<proteinExistence type="inferred from homology"/>
<feature type="binding site" evidence="8">
    <location>
        <position position="235"/>
    </location>
    <ligand>
        <name>Zn(2+)</name>
        <dbReference type="ChEBI" id="CHEBI:29105"/>
        <note>ligand shared between dimeric partners</note>
    </ligand>
</feature>
<dbReference type="PANTHER" id="PTHR46036">
    <property type="entry name" value="LACTOYLGLUTATHIONE LYASE"/>
    <property type="match status" value="1"/>
</dbReference>
<dbReference type="InterPro" id="IPR018146">
    <property type="entry name" value="Glyoxalase_1_CS"/>
</dbReference>
<evidence type="ECO:0000256" key="2">
    <source>
        <dbReference type="ARBA" id="ARBA00010363"/>
    </source>
</evidence>
<evidence type="ECO:0000256" key="5">
    <source>
        <dbReference type="ARBA" id="ARBA00023239"/>
    </source>
</evidence>
<name>A0A1D2A2H6_AUXPR</name>
<dbReference type="GO" id="GO:0046872">
    <property type="term" value="F:metal ion binding"/>
    <property type="evidence" value="ECO:0007669"/>
    <property type="project" value="UniProtKB-KW"/>
</dbReference>
<dbReference type="AlphaFoldDB" id="A0A1D2A2H6"/>
<dbReference type="PROSITE" id="PS51819">
    <property type="entry name" value="VOC"/>
    <property type="match status" value="2"/>
</dbReference>
<evidence type="ECO:0000256" key="7">
    <source>
        <dbReference type="ARBA" id="ARBA00048273"/>
    </source>
</evidence>
<protein>
    <recommendedName>
        <fullName evidence="3">lactoylglutathione lyase</fullName>
        <ecNumber evidence="3">4.4.1.5</ecNumber>
    </recommendedName>
    <alternativeName>
        <fullName evidence="6">Glyoxalase I</fullName>
    </alternativeName>
</protein>
<evidence type="ECO:0000313" key="10">
    <source>
        <dbReference type="EMBL" id="JAT73271.1"/>
    </source>
</evidence>
<dbReference type="NCBIfam" id="TIGR00068">
    <property type="entry name" value="glyox_I"/>
    <property type="match status" value="2"/>
</dbReference>
<comment type="catalytic activity">
    <reaction evidence="7">
        <text>(R)-S-lactoylglutathione = methylglyoxal + glutathione</text>
        <dbReference type="Rhea" id="RHEA:19069"/>
        <dbReference type="ChEBI" id="CHEBI:17158"/>
        <dbReference type="ChEBI" id="CHEBI:57474"/>
        <dbReference type="ChEBI" id="CHEBI:57925"/>
        <dbReference type="EC" id="4.4.1.5"/>
    </reaction>
</comment>
<dbReference type="SUPFAM" id="SSF54593">
    <property type="entry name" value="Glyoxalase/Bleomycin resistance protein/Dihydroxybiphenyl dioxygenase"/>
    <property type="match status" value="2"/>
</dbReference>
<comment type="cofactor">
    <cofactor evidence="8">
        <name>Zn(2+)</name>
        <dbReference type="ChEBI" id="CHEBI:29105"/>
    </cofactor>
    <text evidence="8">Binds 1 zinc ion per subunit. In the homodimer, two zinc ions are bound between subunits.</text>
</comment>
<comment type="similarity">
    <text evidence="2">Belongs to the glyoxalase I family.</text>
</comment>
<dbReference type="PROSITE" id="PS00934">
    <property type="entry name" value="GLYOXALASE_I_1"/>
    <property type="match status" value="1"/>
</dbReference>
<dbReference type="PANTHER" id="PTHR46036:SF2">
    <property type="entry name" value="LACTOYLGLUTATHIONE LYASE GLX1"/>
    <property type="match status" value="1"/>
</dbReference>
<dbReference type="GO" id="GO:0005737">
    <property type="term" value="C:cytoplasm"/>
    <property type="evidence" value="ECO:0007669"/>
    <property type="project" value="TreeGrafter"/>
</dbReference>
<evidence type="ECO:0000256" key="8">
    <source>
        <dbReference type="PIRSR" id="PIRSR604361-3"/>
    </source>
</evidence>
<evidence type="ECO:0000259" key="9">
    <source>
        <dbReference type="PROSITE" id="PS51819"/>
    </source>
</evidence>
<reference evidence="10" key="1">
    <citation type="submission" date="2015-08" db="EMBL/GenBank/DDBJ databases">
        <authorList>
            <person name="Babu N.S."/>
            <person name="Beckwith C.J."/>
            <person name="Beseler K.G."/>
            <person name="Brison A."/>
            <person name="Carone J.V."/>
            <person name="Caskin T.P."/>
            <person name="Diamond M."/>
            <person name="Durham M.E."/>
            <person name="Foxe J.M."/>
            <person name="Go M."/>
            <person name="Henderson B.A."/>
            <person name="Jones I.B."/>
            <person name="McGettigan J.A."/>
            <person name="Micheletti S.J."/>
            <person name="Nasrallah M.E."/>
            <person name="Ortiz D."/>
            <person name="Piller C.R."/>
            <person name="Privatt S.R."/>
            <person name="Schneider S.L."/>
            <person name="Sharp S."/>
            <person name="Smith T.C."/>
            <person name="Stanton J.D."/>
            <person name="Ullery H.E."/>
            <person name="Wilson R.J."/>
            <person name="Serrano M.G."/>
            <person name="Buck G."/>
            <person name="Lee V."/>
            <person name="Wang Y."/>
            <person name="Carvalho R."/>
            <person name="Voegtly L."/>
            <person name="Shi R."/>
            <person name="Duckworth R."/>
            <person name="Johnson A."/>
            <person name="Loviza R."/>
            <person name="Walstead R."/>
            <person name="Shah Z."/>
            <person name="Kiflezghi M."/>
            <person name="Wade K."/>
            <person name="Ball S.L."/>
            <person name="Bradley K.W."/>
            <person name="Asai D.J."/>
            <person name="Bowman C.A."/>
            <person name="Russell D.A."/>
            <person name="Pope W.H."/>
            <person name="Jacobs-Sera D."/>
            <person name="Hendrix R.W."/>
            <person name="Hatfull G.F."/>
        </authorList>
    </citation>
    <scope>NUCLEOTIDE SEQUENCE</scope>
</reference>
<dbReference type="GO" id="GO:0004462">
    <property type="term" value="F:lactoylglutathione lyase activity"/>
    <property type="evidence" value="ECO:0007669"/>
    <property type="project" value="UniProtKB-EC"/>
</dbReference>
<dbReference type="UniPathway" id="UPA00619">
    <property type="reaction ID" value="UER00675"/>
</dbReference>
<keyword evidence="8" id="KW-0862">Zinc</keyword>
<organism evidence="10">
    <name type="scientific">Auxenochlorella protothecoides</name>
    <name type="common">Green microalga</name>
    <name type="synonym">Chlorella protothecoides</name>
    <dbReference type="NCBI Taxonomy" id="3075"/>
    <lineage>
        <taxon>Eukaryota</taxon>
        <taxon>Viridiplantae</taxon>
        <taxon>Chlorophyta</taxon>
        <taxon>core chlorophytes</taxon>
        <taxon>Trebouxiophyceae</taxon>
        <taxon>Chlorellales</taxon>
        <taxon>Chlorellaceae</taxon>
        <taxon>Auxenochlorella</taxon>
    </lineage>
</organism>
<evidence type="ECO:0000256" key="6">
    <source>
        <dbReference type="ARBA" id="ARBA00030537"/>
    </source>
</evidence>
<dbReference type="Pfam" id="PF00903">
    <property type="entry name" value="Glyoxalase"/>
    <property type="match status" value="2"/>
</dbReference>
<dbReference type="InterPro" id="IPR004361">
    <property type="entry name" value="Glyoxalase_1"/>
</dbReference>
<evidence type="ECO:0000256" key="1">
    <source>
        <dbReference type="ARBA" id="ARBA00005008"/>
    </source>
</evidence>
<feature type="binding site" evidence="8">
    <location>
        <position position="183"/>
    </location>
    <ligand>
        <name>Zn(2+)</name>
        <dbReference type="ChEBI" id="CHEBI:29105"/>
        <note>ligand shared between dimeric partners</note>
    </ligand>
</feature>
<gene>
    <name evidence="10" type="ORF">g.8243</name>
</gene>
<dbReference type="EC" id="4.4.1.5" evidence="3"/>
<feature type="domain" description="VOC" evidence="9">
    <location>
        <begin position="49"/>
        <end position="173"/>
    </location>
</feature>
<keyword evidence="5" id="KW-0456">Lyase</keyword>
<dbReference type="GO" id="GO:0019243">
    <property type="term" value="P:methylglyoxal catabolic process to D-lactate via S-lactoyl-glutathione"/>
    <property type="evidence" value="ECO:0007669"/>
    <property type="project" value="TreeGrafter"/>
</dbReference>
<comment type="pathway">
    <text evidence="1">Secondary metabolite metabolism; methylglyoxal degradation; (R)-lactate from methylglyoxal: step 1/2.</text>
</comment>
<dbReference type="Gene3D" id="3.10.180.10">
    <property type="entry name" value="2,3-Dihydroxybiphenyl 1,2-Dioxygenase, domain 1"/>
    <property type="match status" value="2"/>
</dbReference>
<evidence type="ECO:0000256" key="4">
    <source>
        <dbReference type="ARBA" id="ARBA00022723"/>
    </source>
</evidence>